<dbReference type="PANTHER" id="PTHR35526:SF3">
    <property type="entry name" value="ANTI-SIGMA-F FACTOR RSBW"/>
    <property type="match status" value="1"/>
</dbReference>
<dbReference type="Pfam" id="PF13581">
    <property type="entry name" value="HATPase_c_2"/>
    <property type="match status" value="1"/>
</dbReference>
<evidence type="ECO:0000313" key="3">
    <source>
        <dbReference type="EMBL" id="GIH71438.1"/>
    </source>
</evidence>
<dbReference type="InterPro" id="IPR003594">
    <property type="entry name" value="HATPase_dom"/>
</dbReference>
<name>A0A8J3RAG6_9ACTN</name>
<evidence type="ECO:0000259" key="2">
    <source>
        <dbReference type="Pfam" id="PF13581"/>
    </source>
</evidence>
<dbReference type="GO" id="GO:0004674">
    <property type="term" value="F:protein serine/threonine kinase activity"/>
    <property type="evidence" value="ECO:0007669"/>
    <property type="project" value="UniProtKB-KW"/>
</dbReference>
<keyword evidence="1" id="KW-0418">Kinase</keyword>
<evidence type="ECO:0000313" key="4">
    <source>
        <dbReference type="Proteomes" id="UP000610966"/>
    </source>
</evidence>
<dbReference type="EMBL" id="BOOG01000035">
    <property type="protein sequence ID" value="GIH71438.1"/>
    <property type="molecule type" value="Genomic_DNA"/>
</dbReference>
<reference evidence="3" key="1">
    <citation type="submission" date="2021-01" db="EMBL/GenBank/DDBJ databases">
        <title>Whole genome shotgun sequence of Sphaerimonospora thailandensis NBRC 107569.</title>
        <authorList>
            <person name="Komaki H."/>
            <person name="Tamura T."/>
        </authorList>
    </citation>
    <scope>NUCLEOTIDE SEQUENCE</scope>
    <source>
        <strain evidence="3">NBRC 107569</strain>
    </source>
</reference>
<dbReference type="InterPro" id="IPR050267">
    <property type="entry name" value="Anti-sigma-factor_SerPK"/>
</dbReference>
<dbReference type="Proteomes" id="UP000610966">
    <property type="component" value="Unassembled WGS sequence"/>
</dbReference>
<sequence length="148" mass="15606">MTYQIFDDSAAVAAMLQMANVYTCPVPHMLGAAGVVRRRAQNVLAAWGIPAAAAQEALLVISELVTNAVLYGLPPAELRLCLHRQGVRTVVRVEVANAGAGLASAWPDSAPRARDRGCANSVVKALAIRDGTDSLSGTIIRWAELPAF</sequence>
<organism evidence="3 4">
    <name type="scientific">Sphaerimonospora thailandensis</name>
    <dbReference type="NCBI Taxonomy" id="795644"/>
    <lineage>
        <taxon>Bacteria</taxon>
        <taxon>Bacillati</taxon>
        <taxon>Actinomycetota</taxon>
        <taxon>Actinomycetes</taxon>
        <taxon>Streptosporangiales</taxon>
        <taxon>Streptosporangiaceae</taxon>
        <taxon>Sphaerimonospora</taxon>
    </lineage>
</organism>
<proteinExistence type="predicted"/>
<keyword evidence="1" id="KW-0808">Transferase</keyword>
<comment type="caution">
    <text evidence="3">The sequence shown here is derived from an EMBL/GenBank/DDBJ whole genome shotgun (WGS) entry which is preliminary data.</text>
</comment>
<dbReference type="AlphaFoldDB" id="A0A8J3RAG6"/>
<dbReference type="Gene3D" id="3.30.565.10">
    <property type="entry name" value="Histidine kinase-like ATPase, C-terminal domain"/>
    <property type="match status" value="1"/>
</dbReference>
<keyword evidence="4" id="KW-1185">Reference proteome</keyword>
<accession>A0A8J3RAG6</accession>
<protein>
    <recommendedName>
        <fullName evidence="2">Histidine kinase/HSP90-like ATPase domain-containing protein</fullName>
    </recommendedName>
</protein>
<dbReference type="PANTHER" id="PTHR35526">
    <property type="entry name" value="ANTI-SIGMA-F FACTOR RSBW-RELATED"/>
    <property type="match status" value="1"/>
</dbReference>
<feature type="domain" description="Histidine kinase/HSP90-like ATPase" evidence="2">
    <location>
        <begin position="33"/>
        <end position="102"/>
    </location>
</feature>
<keyword evidence="1" id="KW-0723">Serine/threonine-protein kinase</keyword>
<gene>
    <name evidence="3" type="ORF">Mth01_36910</name>
</gene>
<dbReference type="InterPro" id="IPR036890">
    <property type="entry name" value="HATPase_C_sf"/>
</dbReference>
<evidence type="ECO:0000256" key="1">
    <source>
        <dbReference type="ARBA" id="ARBA00022527"/>
    </source>
</evidence>
<dbReference type="RefSeq" id="WP_204017142.1">
    <property type="nucleotide sequence ID" value="NZ_BOOG01000035.1"/>
</dbReference>